<dbReference type="PROSITE" id="PS00143">
    <property type="entry name" value="INSULINASE"/>
    <property type="match status" value="1"/>
</dbReference>
<evidence type="ECO:0000259" key="10">
    <source>
        <dbReference type="Pfam" id="PF05193"/>
    </source>
</evidence>
<evidence type="ECO:0000313" key="13">
    <source>
        <dbReference type="Proteomes" id="UP000095300"/>
    </source>
</evidence>
<dbReference type="InterPro" id="IPR001431">
    <property type="entry name" value="Pept_M16_Zn_BS"/>
</dbReference>
<evidence type="ECO:0000256" key="8">
    <source>
        <dbReference type="SAM" id="MobiDB-lite"/>
    </source>
</evidence>
<sequence>MVNTAEDGVKYLEIPDKSENDKKLYKTLVLVNGLHALLVSDPSPVPHDGLTSSCDTAGDSAAEESEESSEESGSSSEEDSDDDESEEGDEKLAAVALLVDVGSFSEPTNYQGLAHFLEHMIFMGSKKYPTENAFDAHIKKCGGFDNANTECEETLFYFEVSEEHLDTSMDYFTALLKAPLMMKEAMAREREAVESEFQQTLHDDEARRDQLLASLANPNYPHSTFPWGNLKSLKENIDDEVLHNELHEFCKRHYSGHRMRVCVQARLPIDELEALVVKHFSDIPSNNLDGENFEVYNYREAFSPEFHNEVFFVKPVENVCKLELTWVLPSMTKLYKCKPDHFMSYLIGYEGEGSLCAYLRRRLWALELIAGVDESGFDTNSIYSLFNLCIYLTDSGFQHLDEVLAATFAYIKLFAQSGSLKEAYEELAKIEETGFRFSSQKPAFDNVQHLVVQSKYYPPKHILTGTELYFEYNEEQVQDVKRHLNEFSFNIMVTSQQKYDGITYDKKEKWFGTEYTSIKMPQKWQDLWDNCKPLSELFMPKPNRFLSNDFRLFWVENGKPEIPLAPKKILQTDTCELWFRQDDKFELPDAFMYFYFVSPLPRQSAKNEVLCGLYSHLVKYRLAEELYPATVAGLSYSVYAAERGVVLKAYGYNEKLHLVVDYITKCMVSVREHITEEQLEAFKKHLKKNYFNALIKPKALNKDIRLSIVENVHWSIIDKYKSLNDITLDDMLDFADIYTKELYVQTLMQGNLTEEAAHNCMNSVLTTLNCQRIKETKYIENRTVQLPQGSHYIRCNALNDKDVNTVVTNFYQIGPCSVRIESILDLLMMFVEEPLFDCLRTKEQLGYYVASSMRVNYGIAGYSITVNSQETKHSAGHVEERIESFRSKMLEILDQMPQDEYEHVRESLIKIKQVVDMCLNEEVSRNWGEITTEEYLFDRKRKEVEVLKTLNKQEIIDFCLNNERTNMRKLSIQVIGNVKQNNGGLMDKETANADDEAEEQDDEEEEEEADEELFNALANKLDLKFIPREGDATTIVDINDFKENLHVYPITKTKLDAPIIDAARDGGGAMDIIEDC</sequence>
<keyword evidence="6" id="KW-0482">Metalloprotease</keyword>
<name>A0A1I8PFT7_STOCA</name>
<feature type="region of interest" description="Disordered" evidence="8">
    <location>
        <begin position="40"/>
        <end position="89"/>
    </location>
</feature>
<evidence type="ECO:0008006" key="14">
    <source>
        <dbReference type="Google" id="ProtNLM"/>
    </source>
</evidence>
<dbReference type="Gene3D" id="3.30.830.10">
    <property type="entry name" value="Metalloenzyme, LuxS/M16 peptidase-like"/>
    <property type="match status" value="4"/>
</dbReference>
<keyword evidence="4" id="KW-0378">Hydrolase</keyword>
<dbReference type="STRING" id="35570.A0A1I8PFT7"/>
<feature type="domain" description="Peptidase M16 C-terminal" evidence="10">
    <location>
        <begin position="244"/>
        <end position="422"/>
    </location>
</feature>
<dbReference type="Pfam" id="PF16187">
    <property type="entry name" value="Peptidase_M16_M"/>
    <property type="match status" value="1"/>
</dbReference>
<dbReference type="Pfam" id="PF00675">
    <property type="entry name" value="Peptidase_M16"/>
    <property type="match status" value="1"/>
</dbReference>
<dbReference type="EnsemblMetazoa" id="SCAU007662-RA">
    <property type="protein sequence ID" value="SCAU007662-PA"/>
    <property type="gene ID" value="SCAU007662"/>
</dbReference>
<dbReference type="InterPro" id="IPR011765">
    <property type="entry name" value="Pept_M16_N"/>
</dbReference>
<dbReference type="PANTHER" id="PTHR43690:SF18">
    <property type="entry name" value="INSULIN-DEGRADING ENZYME-RELATED"/>
    <property type="match status" value="1"/>
</dbReference>
<evidence type="ECO:0000256" key="4">
    <source>
        <dbReference type="ARBA" id="ARBA00022801"/>
    </source>
</evidence>
<keyword evidence="13" id="KW-1185">Reference proteome</keyword>
<dbReference type="GO" id="GO:0006508">
    <property type="term" value="P:proteolysis"/>
    <property type="evidence" value="ECO:0007669"/>
    <property type="project" value="UniProtKB-KW"/>
</dbReference>
<keyword evidence="2" id="KW-0645">Protease</keyword>
<accession>A0A1I8PFT7</accession>
<dbReference type="InterPro" id="IPR032632">
    <property type="entry name" value="Peptidase_M16_M"/>
</dbReference>
<proteinExistence type="inferred from homology"/>
<dbReference type="FunFam" id="3.30.830.10:FF:000005">
    <property type="entry name" value="nardilysin isoform X1"/>
    <property type="match status" value="1"/>
</dbReference>
<dbReference type="AlphaFoldDB" id="A0A1I8PFT7"/>
<dbReference type="KEGG" id="scac:106093313"/>
<comment type="similarity">
    <text evidence="1 7">Belongs to the peptidase M16 family.</text>
</comment>
<feature type="compositionally biased region" description="Acidic residues" evidence="8">
    <location>
        <begin position="61"/>
        <end position="89"/>
    </location>
</feature>
<dbReference type="PANTHER" id="PTHR43690">
    <property type="entry name" value="NARDILYSIN"/>
    <property type="match status" value="1"/>
</dbReference>
<evidence type="ECO:0000256" key="7">
    <source>
        <dbReference type="RuleBase" id="RU004447"/>
    </source>
</evidence>
<evidence type="ECO:0000256" key="6">
    <source>
        <dbReference type="ARBA" id="ARBA00023049"/>
    </source>
</evidence>
<evidence type="ECO:0000256" key="5">
    <source>
        <dbReference type="ARBA" id="ARBA00022833"/>
    </source>
</evidence>
<evidence type="ECO:0000256" key="3">
    <source>
        <dbReference type="ARBA" id="ARBA00022723"/>
    </source>
</evidence>
<dbReference type="GO" id="GO:0046872">
    <property type="term" value="F:metal ion binding"/>
    <property type="evidence" value="ECO:0007669"/>
    <property type="project" value="UniProtKB-KW"/>
</dbReference>
<dbReference type="Pfam" id="PF05193">
    <property type="entry name" value="Peptidase_M16_C"/>
    <property type="match status" value="2"/>
</dbReference>
<feature type="domain" description="Peptidase M16 C-terminal" evidence="10">
    <location>
        <begin position="725"/>
        <end position="908"/>
    </location>
</feature>
<dbReference type="SUPFAM" id="SSF63411">
    <property type="entry name" value="LuxS/MPP-like metallohydrolase"/>
    <property type="match status" value="4"/>
</dbReference>
<evidence type="ECO:0000259" key="9">
    <source>
        <dbReference type="Pfam" id="PF00675"/>
    </source>
</evidence>
<evidence type="ECO:0000256" key="2">
    <source>
        <dbReference type="ARBA" id="ARBA00022670"/>
    </source>
</evidence>
<organism evidence="12 13">
    <name type="scientific">Stomoxys calcitrans</name>
    <name type="common">Stable fly</name>
    <name type="synonym">Conops calcitrans</name>
    <dbReference type="NCBI Taxonomy" id="35570"/>
    <lineage>
        <taxon>Eukaryota</taxon>
        <taxon>Metazoa</taxon>
        <taxon>Ecdysozoa</taxon>
        <taxon>Arthropoda</taxon>
        <taxon>Hexapoda</taxon>
        <taxon>Insecta</taxon>
        <taxon>Pterygota</taxon>
        <taxon>Neoptera</taxon>
        <taxon>Endopterygota</taxon>
        <taxon>Diptera</taxon>
        <taxon>Brachycera</taxon>
        <taxon>Muscomorpha</taxon>
        <taxon>Muscoidea</taxon>
        <taxon>Muscidae</taxon>
        <taxon>Stomoxys</taxon>
    </lineage>
</organism>
<protein>
    <recommendedName>
        <fullName evidence="14">Nardilysin</fullName>
    </recommendedName>
</protein>
<keyword evidence="5" id="KW-0862">Zinc</keyword>
<gene>
    <name evidence="12" type="primary">106093313</name>
</gene>
<dbReference type="OrthoDB" id="952271at2759"/>
<evidence type="ECO:0000259" key="11">
    <source>
        <dbReference type="Pfam" id="PF16187"/>
    </source>
</evidence>
<dbReference type="InterPro" id="IPR007863">
    <property type="entry name" value="Peptidase_M16_C"/>
</dbReference>
<feature type="region of interest" description="Disordered" evidence="8">
    <location>
        <begin position="983"/>
        <end position="1010"/>
    </location>
</feature>
<feature type="domain" description="Peptidase M16 middle/third" evidence="11">
    <location>
        <begin position="435"/>
        <end position="721"/>
    </location>
</feature>
<feature type="domain" description="Peptidase M16 N-terminal" evidence="9">
    <location>
        <begin position="90"/>
        <end position="218"/>
    </location>
</feature>
<keyword evidence="3" id="KW-0479">Metal-binding</keyword>
<feature type="compositionally biased region" description="Acidic residues" evidence="8">
    <location>
        <begin position="992"/>
        <end position="1010"/>
    </location>
</feature>
<dbReference type="InterPro" id="IPR011249">
    <property type="entry name" value="Metalloenz_LuxS/M16"/>
</dbReference>
<dbReference type="InterPro" id="IPR050626">
    <property type="entry name" value="Peptidase_M16"/>
</dbReference>
<dbReference type="VEuPathDB" id="VectorBase:SCAU007662"/>
<dbReference type="Proteomes" id="UP000095300">
    <property type="component" value="Unassembled WGS sequence"/>
</dbReference>
<evidence type="ECO:0000313" key="12">
    <source>
        <dbReference type="EnsemblMetazoa" id="SCAU007662-PA"/>
    </source>
</evidence>
<evidence type="ECO:0000256" key="1">
    <source>
        <dbReference type="ARBA" id="ARBA00007261"/>
    </source>
</evidence>
<dbReference type="GO" id="GO:0004222">
    <property type="term" value="F:metalloendopeptidase activity"/>
    <property type="evidence" value="ECO:0007669"/>
    <property type="project" value="InterPro"/>
</dbReference>
<reference evidence="12" key="1">
    <citation type="submission" date="2020-05" db="UniProtKB">
        <authorList>
            <consortium name="EnsemblMetazoa"/>
        </authorList>
    </citation>
    <scope>IDENTIFICATION</scope>
    <source>
        <strain evidence="12">USDA</strain>
    </source>
</reference>